<proteinExistence type="predicted"/>
<dbReference type="EMBL" id="GBRH01200369">
    <property type="protein sequence ID" value="JAD97526.1"/>
    <property type="molecule type" value="Transcribed_RNA"/>
</dbReference>
<evidence type="ECO:0000313" key="1">
    <source>
        <dbReference type="EMBL" id="JAD97526.1"/>
    </source>
</evidence>
<sequence>MRRRIRSTR</sequence>
<reference evidence="1" key="1">
    <citation type="submission" date="2014-09" db="EMBL/GenBank/DDBJ databases">
        <authorList>
            <person name="Magalhaes I.L.F."/>
            <person name="Oliveira U."/>
            <person name="Santos F.R."/>
            <person name="Vidigal T.H.D.A."/>
            <person name="Brescovit A.D."/>
            <person name="Santos A.J."/>
        </authorList>
    </citation>
    <scope>NUCLEOTIDE SEQUENCE</scope>
    <source>
        <tissue evidence="1">Shoot tissue taken approximately 20 cm above the soil surface</tissue>
    </source>
</reference>
<name>A0A0A9EBX7_ARUDO</name>
<organism evidence="1">
    <name type="scientific">Arundo donax</name>
    <name type="common">Giant reed</name>
    <name type="synonym">Donax arundinaceus</name>
    <dbReference type="NCBI Taxonomy" id="35708"/>
    <lineage>
        <taxon>Eukaryota</taxon>
        <taxon>Viridiplantae</taxon>
        <taxon>Streptophyta</taxon>
        <taxon>Embryophyta</taxon>
        <taxon>Tracheophyta</taxon>
        <taxon>Spermatophyta</taxon>
        <taxon>Magnoliopsida</taxon>
        <taxon>Liliopsida</taxon>
        <taxon>Poales</taxon>
        <taxon>Poaceae</taxon>
        <taxon>PACMAD clade</taxon>
        <taxon>Arundinoideae</taxon>
        <taxon>Arundineae</taxon>
        <taxon>Arundo</taxon>
    </lineage>
</organism>
<protein>
    <submittedName>
        <fullName evidence="1">Uncharacterized protein</fullName>
    </submittedName>
</protein>
<accession>A0A0A9EBX7</accession>
<reference evidence="1" key="2">
    <citation type="journal article" date="2015" name="Data Brief">
        <title>Shoot transcriptome of the giant reed, Arundo donax.</title>
        <authorList>
            <person name="Barrero R.A."/>
            <person name="Guerrero F.D."/>
            <person name="Moolhuijzen P."/>
            <person name="Goolsby J.A."/>
            <person name="Tidwell J."/>
            <person name="Bellgard S.E."/>
            <person name="Bellgard M.I."/>
        </authorList>
    </citation>
    <scope>NUCLEOTIDE SEQUENCE</scope>
    <source>
        <tissue evidence="1">Shoot tissue taken approximately 20 cm above the soil surface</tissue>
    </source>
</reference>